<name>A0A133Y114_9LACT</name>
<keyword evidence="6" id="KW-0175">Coiled coil</keyword>
<protein>
    <submittedName>
        <fullName evidence="10">Efflux ABC transporter, permease protein</fullName>
    </submittedName>
</protein>
<feature type="region of interest" description="Disordered" evidence="7">
    <location>
        <begin position="424"/>
        <end position="444"/>
    </location>
</feature>
<evidence type="ECO:0000313" key="10">
    <source>
        <dbReference type="EMBL" id="KXB36888.1"/>
    </source>
</evidence>
<evidence type="ECO:0000256" key="2">
    <source>
        <dbReference type="ARBA" id="ARBA00022475"/>
    </source>
</evidence>
<feature type="transmembrane region" description="Helical" evidence="8">
    <location>
        <begin position="685"/>
        <end position="705"/>
    </location>
</feature>
<comment type="subcellular location">
    <subcellularLocation>
        <location evidence="1">Cell membrane</location>
        <topology evidence="1">Multi-pass membrane protein</topology>
    </subcellularLocation>
</comment>
<reference evidence="10 11" key="1">
    <citation type="submission" date="2016-01" db="EMBL/GenBank/DDBJ databases">
        <authorList>
            <person name="Oliw E.H."/>
        </authorList>
    </citation>
    <scope>NUCLEOTIDE SEQUENCE [LARGE SCALE GENOMIC DNA]</scope>
    <source>
        <strain evidence="10 11">KA00635</strain>
    </source>
</reference>
<feature type="transmembrane region" description="Helical" evidence="8">
    <location>
        <begin position="970"/>
        <end position="992"/>
    </location>
</feature>
<evidence type="ECO:0000256" key="7">
    <source>
        <dbReference type="SAM" id="MobiDB-lite"/>
    </source>
</evidence>
<feature type="transmembrane region" description="Helical" evidence="8">
    <location>
        <begin position="918"/>
        <end position="937"/>
    </location>
</feature>
<feature type="transmembrane region" description="Helical" evidence="8">
    <location>
        <begin position="564"/>
        <end position="592"/>
    </location>
</feature>
<dbReference type="OrthoDB" id="5137249at2"/>
<evidence type="ECO:0000256" key="5">
    <source>
        <dbReference type="ARBA" id="ARBA00023136"/>
    </source>
</evidence>
<evidence type="ECO:0000256" key="8">
    <source>
        <dbReference type="SAM" id="Phobius"/>
    </source>
</evidence>
<keyword evidence="5 8" id="KW-0472">Membrane</keyword>
<dbReference type="PANTHER" id="PTHR30287">
    <property type="entry name" value="MEMBRANE COMPONENT OF PREDICTED ABC SUPERFAMILY METABOLITE UPTAKE TRANSPORTER"/>
    <property type="match status" value="1"/>
</dbReference>
<feature type="transmembrane region" description="Helical" evidence="8">
    <location>
        <begin position="612"/>
        <end position="632"/>
    </location>
</feature>
<dbReference type="STRING" id="87541.AWM71_07465"/>
<dbReference type="PATRIC" id="fig|87541.4.peg.681"/>
<dbReference type="InterPro" id="IPR003838">
    <property type="entry name" value="ABC3_permease_C"/>
</dbReference>
<accession>A0A133Y114</accession>
<dbReference type="PANTHER" id="PTHR30287:SF1">
    <property type="entry name" value="INNER MEMBRANE PROTEIN"/>
    <property type="match status" value="1"/>
</dbReference>
<keyword evidence="2" id="KW-1003">Cell membrane</keyword>
<feature type="compositionally biased region" description="Polar residues" evidence="7">
    <location>
        <begin position="424"/>
        <end position="436"/>
    </location>
</feature>
<evidence type="ECO:0000313" key="11">
    <source>
        <dbReference type="Proteomes" id="UP000070422"/>
    </source>
</evidence>
<evidence type="ECO:0000256" key="6">
    <source>
        <dbReference type="SAM" id="Coils"/>
    </source>
</evidence>
<feature type="transmembrane region" description="Helical" evidence="8">
    <location>
        <begin position="1012"/>
        <end position="1030"/>
    </location>
</feature>
<keyword evidence="3 8" id="KW-0812">Transmembrane</keyword>
<evidence type="ECO:0000259" key="9">
    <source>
        <dbReference type="Pfam" id="PF02687"/>
    </source>
</evidence>
<feature type="domain" description="ABC3 transporter permease C-terminal" evidence="9">
    <location>
        <begin position="519"/>
        <end position="634"/>
    </location>
</feature>
<feature type="transmembrane region" description="Helical" evidence="8">
    <location>
        <begin position="519"/>
        <end position="540"/>
    </location>
</feature>
<dbReference type="InterPro" id="IPR038766">
    <property type="entry name" value="Membrane_comp_ABC_pdt"/>
</dbReference>
<dbReference type="AlphaFoldDB" id="A0A133Y114"/>
<evidence type="ECO:0000256" key="1">
    <source>
        <dbReference type="ARBA" id="ARBA00004651"/>
    </source>
</evidence>
<dbReference type="Proteomes" id="UP000070422">
    <property type="component" value="Unassembled WGS sequence"/>
</dbReference>
<organism evidence="10 11">
    <name type="scientific">Aerococcus christensenii</name>
    <dbReference type="NCBI Taxonomy" id="87541"/>
    <lineage>
        <taxon>Bacteria</taxon>
        <taxon>Bacillati</taxon>
        <taxon>Bacillota</taxon>
        <taxon>Bacilli</taxon>
        <taxon>Lactobacillales</taxon>
        <taxon>Aerococcaceae</taxon>
        <taxon>Aerococcus</taxon>
    </lineage>
</organism>
<sequence length="1047" mass="119183">MFKNKMFWKDIFSSIRHSKGRFLSIFSLMLLGAFVLVGLVVTGPDMRQTGWNYFQQLNAADLTLIADKGIDQEDVFLLNQAGGLQNIEYGYLKDVTFEGKQDSIRLFSKGDKVSDYEVTEGRLPQNDQEIALDAKFKDQYTIGENLRFDEKEDVVGRKVLKQHHFQLVGFVRSTEIISDVNQGISMAGTGSLKGYGVLSEEAFDSDIYMIARLKFEDLSTLDPASKTYEERLDQHKEKLEDLLKSQPFHRLEAIQKEANEKIDSHQDQLNEKKAELKSKQDALRQGRLTLDNYHRKLAEGQNELAAKLSQANQQFTVAEGELQSGSQRLDQEQGLFSQAEDMFNQKKEAFNASWAQCQDAKKRLEAAHLPIPEDLTTKENQLLGMQKILNEKEEELAQKRALLQAASQQLDDKTEEYRQAQAAYQSQKRNGESQLASAEKELAQKEQDYQAKKKEFDEKVEDAKQTIEDKQKEIDDFRALIDHMSLPKYYLYNRKEIPGGEGYKIYYIVSNVIDALAKVFPIFLYFVAALVTLTTMTRFVEEERIKAGTLKALGYEDKDILKKFTFYGIASSLSGTVVGIILGHTLLPYIVYNAYRTGFALPAIEYHFHWKISLVALVLAMASAVIPAYFVGREELTERPAQLLLPKVPSGGSRIMLERIPFLWKRMSFTHKVTARNLFRYKKRMFMTIFGVAGSIAMLFTGYAVQSSIANINQRQFTQLLKYDLIVAENDYVSDKDREDLDNRLKNESIAGHTSIHYEDLHQKTLDKQEKQDIKLLVPTQADLSDYVCLQNRSTGEKIDLSDEGIVISERLAHALNAKVGDTVTFEEDDKHSFEAKVTGITEMYMGHFVFTTPKGYEQMVGKDMDENAHWVQLKDRSIANTESTAAYFMESSAVSGVIQNTMLINQVQTIVEALDKIMTVLIIIASLLGIVILYNLTNLNVAERIRELSTIKVLGFYDKEVTLYIYRETFLLTIIGIFVGYGIGELLHRYILEVVPPTDVMFDPALKFKTFLIPAFIILVVTAILAEIIHQKLKVIDMLEALKSVE</sequence>
<evidence type="ECO:0000256" key="3">
    <source>
        <dbReference type="ARBA" id="ARBA00022692"/>
    </source>
</evidence>
<keyword evidence="4 8" id="KW-1133">Transmembrane helix</keyword>
<dbReference type="GO" id="GO:0005886">
    <property type="term" value="C:plasma membrane"/>
    <property type="evidence" value="ECO:0007669"/>
    <property type="project" value="UniProtKB-SubCell"/>
</dbReference>
<comment type="caution">
    <text evidence="10">The sequence shown here is derived from an EMBL/GenBank/DDBJ whole genome shotgun (WGS) entry which is preliminary data.</text>
</comment>
<feature type="coiled-coil region" evidence="6">
    <location>
        <begin position="225"/>
        <end position="286"/>
    </location>
</feature>
<evidence type="ECO:0000256" key="4">
    <source>
        <dbReference type="ARBA" id="ARBA00022989"/>
    </source>
</evidence>
<dbReference type="Pfam" id="PF02687">
    <property type="entry name" value="FtsX"/>
    <property type="match status" value="2"/>
</dbReference>
<feature type="domain" description="ABC3 transporter permease C-terminal" evidence="9">
    <location>
        <begin position="921"/>
        <end position="1026"/>
    </location>
</feature>
<proteinExistence type="predicted"/>
<dbReference type="EMBL" id="LSCQ01000035">
    <property type="protein sequence ID" value="KXB36888.1"/>
    <property type="molecule type" value="Genomic_DNA"/>
</dbReference>
<gene>
    <name evidence="10" type="ORF">HMPREF3187_00682</name>
</gene>
<dbReference type="RefSeq" id="WP_060936679.1">
    <property type="nucleotide sequence ID" value="NZ_JASOZP010000029.1"/>
</dbReference>